<dbReference type="InterPro" id="IPR011990">
    <property type="entry name" value="TPR-like_helical_dom_sf"/>
</dbReference>
<comment type="caution">
    <text evidence="1">The sequence shown here is derived from an EMBL/GenBank/DDBJ whole genome shotgun (WGS) entry which is preliminary data.</text>
</comment>
<organism evidence="1 2">
    <name type="scientific">Mucilaginibacter polytrichastri</name>
    <dbReference type="NCBI Taxonomy" id="1302689"/>
    <lineage>
        <taxon>Bacteria</taxon>
        <taxon>Pseudomonadati</taxon>
        <taxon>Bacteroidota</taxon>
        <taxon>Sphingobacteriia</taxon>
        <taxon>Sphingobacteriales</taxon>
        <taxon>Sphingobacteriaceae</taxon>
        <taxon>Mucilaginibacter</taxon>
    </lineage>
</organism>
<dbReference type="SUPFAM" id="SSF48452">
    <property type="entry name" value="TPR-like"/>
    <property type="match status" value="1"/>
</dbReference>
<protein>
    <submittedName>
        <fullName evidence="1">Uncharacterized protein</fullName>
    </submittedName>
</protein>
<dbReference type="STRING" id="1302689.RG47T_1905"/>
<dbReference type="AlphaFoldDB" id="A0A1Q5ZXG9"/>
<name>A0A1Q5ZXG9_9SPHI</name>
<evidence type="ECO:0000313" key="1">
    <source>
        <dbReference type="EMBL" id="OKS86449.1"/>
    </source>
</evidence>
<dbReference type="EMBL" id="MPPL01000001">
    <property type="protein sequence ID" value="OKS86449.1"/>
    <property type="molecule type" value="Genomic_DNA"/>
</dbReference>
<dbReference type="OrthoDB" id="791132at2"/>
<sequence>MDTYYNIEEKYLLAVEELKYGETPKSLQLLNEIIINDPLHARAHFQLGKIYYYDLNDYNTAGFHFKTSNELEPNFPDVYFHYMHLLQFLQMEKQFEVVKAKAMIIPGVNLASIYILAGLIDERHKNWAAATDNYHRAFLEVTDKLLKEEIEDSLKRISQKVRKSQGYTYTVID</sequence>
<dbReference type="Proteomes" id="UP000186720">
    <property type="component" value="Unassembled WGS sequence"/>
</dbReference>
<keyword evidence="2" id="KW-1185">Reference proteome</keyword>
<evidence type="ECO:0000313" key="2">
    <source>
        <dbReference type="Proteomes" id="UP000186720"/>
    </source>
</evidence>
<gene>
    <name evidence="1" type="ORF">RG47T_1905</name>
</gene>
<reference evidence="1 2" key="1">
    <citation type="submission" date="2016-11" db="EMBL/GenBank/DDBJ databases">
        <title>Whole Genome Sequencing of Mucilaginibacter polytrichastri RG4-7(T) isolated from the moss sample.</title>
        <authorList>
            <person name="Li Y."/>
        </authorList>
    </citation>
    <scope>NUCLEOTIDE SEQUENCE [LARGE SCALE GENOMIC DNA]</scope>
    <source>
        <strain evidence="1 2">RG4-7</strain>
    </source>
</reference>
<dbReference type="Gene3D" id="1.25.40.10">
    <property type="entry name" value="Tetratricopeptide repeat domain"/>
    <property type="match status" value="1"/>
</dbReference>
<accession>A0A1Q5ZXG9</accession>
<dbReference type="RefSeq" id="WP_074489139.1">
    <property type="nucleotide sequence ID" value="NZ_FPAM01000004.1"/>
</dbReference>
<proteinExistence type="predicted"/>